<evidence type="ECO:0000313" key="5">
    <source>
        <dbReference type="Proteomes" id="UP000243558"/>
    </source>
</evidence>
<evidence type="ECO:0000256" key="2">
    <source>
        <dbReference type="ARBA" id="ARBA00022723"/>
    </source>
</evidence>
<dbReference type="InterPro" id="IPR011234">
    <property type="entry name" value="Fumarylacetoacetase-like_C"/>
</dbReference>
<dbReference type="EMBL" id="JTJM01000025">
    <property type="protein sequence ID" value="OBW92052.1"/>
    <property type="molecule type" value="Genomic_DNA"/>
</dbReference>
<dbReference type="InterPro" id="IPR012686">
    <property type="entry name" value="HPA_isomer/decarb_N"/>
</dbReference>
<keyword evidence="5" id="KW-1185">Reference proteome</keyword>
<dbReference type="InterPro" id="IPR036663">
    <property type="entry name" value="Fumarylacetoacetase_C_sf"/>
</dbReference>
<dbReference type="GO" id="GO:0008704">
    <property type="term" value="F:5-carboxymethyl-2-hydroxymuconate delta-isomerase activity"/>
    <property type="evidence" value="ECO:0007669"/>
    <property type="project" value="InterPro"/>
</dbReference>
<keyword evidence="2" id="KW-0479">Metal-binding</keyword>
<dbReference type="Gene3D" id="3.90.850.10">
    <property type="entry name" value="Fumarylacetoacetase-like, C-terminal domain"/>
    <property type="match status" value="1"/>
</dbReference>
<dbReference type="InterPro" id="IPR051121">
    <property type="entry name" value="FAH"/>
</dbReference>
<protein>
    <recommendedName>
        <fullName evidence="3">Fumarylacetoacetase-like C-terminal domain-containing protein</fullName>
    </recommendedName>
</protein>
<dbReference type="Pfam" id="PF01557">
    <property type="entry name" value="FAA_hydrolase"/>
    <property type="match status" value="1"/>
</dbReference>
<dbReference type="OrthoDB" id="9805307at2"/>
<dbReference type="Proteomes" id="UP000243558">
    <property type="component" value="Unassembled WGS sequence"/>
</dbReference>
<dbReference type="GO" id="GO:0046872">
    <property type="term" value="F:metal ion binding"/>
    <property type="evidence" value="ECO:0007669"/>
    <property type="project" value="UniProtKB-KW"/>
</dbReference>
<sequence>MTQTSLAKQVVETCTTAAPSVFAIALNSREQLARLDEKFNQAPYQAPPKTPVIFLQPPSTLNINGGAVVLPEGQAELRIEPHLGVVFADTTSRINQAEVFNHIRGFVPVNLFSLPSDDYYRPDITGRCRDGFCSIGQEINQAAVTDPDNISISISVNGQFKKKSEGNIMLRSISELIAFLSQFMTFRCGDILLVGTDDCPIIVTKNSCVETTFEQLGTVTNTVIEPAK</sequence>
<gene>
    <name evidence="4" type="ORF">QV01_06040</name>
</gene>
<evidence type="ECO:0000313" key="4">
    <source>
        <dbReference type="EMBL" id="OBW92052.1"/>
    </source>
</evidence>
<comment type="similarity">
    <text evidence="1">Belongs to the FAH family.</text>
</comment>
<dbReference type="NCBIfam" id="TIGR02305">
    <property type="entry name" value="HpaG-N-term"/>
    <property type="match status" value="1"/>
</dbReference>
<accession>A0A1A7NPE2</accession>
<organism evidence="4 5">
    <name type="scientific">Gallibacterium genomosp. 3</name>
    <dbReference type="NCBI Taxonomy" id="505345"/>
    <lineage>
        <taxon>Bacteria</taxon>
        <taxon>Pseudomonadati</taxon>
        <taxon>Pseudomonadota</taxon>
        <taxon>Gammaproteobacteria</taxon>
        <taxon>Pasteurellales</taxon>
        <taxon>Pasteurellaceae</taxon>
        <taxon>Gallibacterium</taxon>
    </lineage>
</organism>
<feature type="domain" description="Fumarylacetoacetase-like C-terminal" evidence="3">
    <location>
        <begin position="21"/>
        <end position="223"/>
    </location>
</feature>
<dbReference type="SUPFAM" id="SSF56529">
    <property type="entry name" value="FAH"/>
    <property type="match status" value="1"/>
</dbReference>
<evidence type="ECO:0000259" key="3">
    <source>
        <dbReference type="Pfam" id="PF01557"/>
    </source>
</evidence>
<proteinExistence type="inferred from homology"/>
<evidence type="ECO:0000256" key="1">
    <source>
        <dbReference type="ARBA" id="ARBA00010211"/>
    </source>
</evidence>
<dbReference type="AlphaFoldDB" id="A0A1A7NPE2"/>
<name>A0A1A7NPE2_9PAST</name>
<dbReference type="RefSeq" id="WP_065239317.1">
    <property type="nucleotide sequence ID" value="NZ_JTJM01000025.1"/>
</dbReference>
<comment type="caution">
    <text evidence="4">The sequence shown here is derived from an EMBL/GenBank/DDBJ whole genome shotgun (WGS) entry which is preliminary data.</text>
</comment>
<reference evidence="4 5" key="1">
    <citation type="submission" date="2014-11" db="EMBL/GenBank/DDBJ databases">
        <title>Pan-genome of Gallibacterium spp.</title>
        <authorList>
            <person name="Kudirkiene E."/>
            <person name="Bojesen A.M."/>
        </authorList>
    </citation>
    <scope>NUCLEOTIDE SEQUENCE [LARGE SCALE GENOMIC DNA]</scope>
    <source>
        <strain evidence="4 5">F151</strain>
    </source>
</reference>
<dbReference type="GO" id="GO:0044281">
    <property type="term" value="P:small molecule metabolic process"/>
    <property type="evidence" value="ECO:0007669"/>
    <property type="project" value="UniProtKB-ARBA"/>
</dbReference>
<dbReference type="GO" id="GO:0018800">
    <property type="term" value="F:5-oxopent-3-ene-1,2,5-tricarboxylate decarboxylase activity"/>
    <property type="evidence" value="ECO:0007669"/>
    <property type="project" value="InterPro"/>
</dbReference>
<dbReference type="PANTHER" id="PTHR42796">
    <property type="entry name" value="FUMARYLACETOACETATE HYDROLASE DOMAIN-CONTAINING PROTEIN 2A-RELATED"/>
    <property type="match status" value="1"/>
</dbReference>
<dbReference type="PANTHER" id="PTHR42796:SF4">
    <property type="entry name" value="FUMARYLACETOACETATE HYDROLASE DOMAIN-CONTAINING PROTEIN 2A"/>
    <property type="match status" value="1"/>
</dbReference>